<dbReference type="PANTHER" id="PTHR24147">
    <property type="entry name" value="ANKYRIN REPEAT DOMAIN 36-RELATED"/>
    <property type="match status" value="1"/>
</dbReference>
<feature type="repeat" description="ANK" evidence="1">
    <location>
        <begin position="97"/>
        <end position="129"/>
    </location>
</feature>
<dbReference type="InterPro" id="IPR050657">
    <property type="entry name" value="Ankyrin_repeat_domain"/>
</dbReference>
<feature type="non-terminal residue" evidence="2">
    <location>
        <position position="132"/>
    </location>
</feature>
<feature type="repeat" description="ANK" evidence="1">
    <location>
        <begin position="31"/>
        <end position="63"/>
    </location>
</feature>
<dbReference type="Proteomes" id="UP000546235">
    <property type="component" value="Unassembled WGS sequence"/>
</dbReference>
<accession>A0A7K6T9Z8</accession>
<dbReference type="AlphaFoldDB" id="A0A7K6T9Z8"/>
<dbReference type="SUPFAM" id="SSF48403">
    <property type="entry name" value="Ankyrin repeat"/>
    <property type="match status" value="1"/>
</dbReference>
<dbReference type="PROSITE" id="PS50088">
    <property type="entry name" value="ANK_REPEAT"/>
    <property type="match status" value="4"/>
</dbReference>
<feature type="repeat" description="ANK" evidence="1">
    <location>
        <begin position="1"/>
        <end position="31"/>
    </location>
</feature>
<dbReference type="Gene3D" id="1.25.40.20">
    <property type="entry name" value="Ankyrin repeat-containing domain"/>
    <property type="match status" value="2"/>
</dbReference>
<name>A0A7K6T9Z8_CALNI</name>
<evidence type="ECO:0000313" key="2">
    <source>
        <dbReference type="EMBL" id="NWX06686.1"/>
    </source>
</evidence>
<dbReference type="EMBL" id="VZSB01002597">
    <property type="protein sequence ID" value="NWX06686.1"/>
    <property type="molecule type" value="Genomic_DNA"/>
</dbReference>
<protein>
    <submittedName>
        <fullName evidence="2">ANKR7 protein</fullName>
    </submittedName>
</protein>
<sequence>RTPLHLACENGHVDVVRFLVQANCQLNLADNFRSPLMKAVQYQRERCVAMLLEHGADPNLADADGNTALHLAVLSPNMTVAWLLLEYNANIDAQNKEGFTPLNLAVSNHHEELVELLRKKGADGHVEDPCER</sequence>
<organism evidence="2 3">
    <name type="scientific">Caloenas nicobarica</name>
    <name type="common">Nicobar pigeon</name>
    <dbReference type="NCBI Taxonomy" id="187106"/>
    <lineage>
        <taxon>Eukaryota</taxon>
        <taxon>Metazoa</taxon>
        <taxon>Chordata</taxon>
        <taxon>Craniata</taxon>
        <taxon>Vertebrata</taxon>
        <taxon>Euteleostomi</taxon>
        <taxon>Archelosauria</taxon>
        <taxon>Archosauria</taxon>
        <taxon>Dinosauria</taxon>
        <taxon>Saurischia</taxon>
        <taxon>Theropoda</taxon>
        <taxon>Coelurosauria</taxon>
        <taxon>Aves</taxon>
        <taxon>Neognathae</taxon>
        <taxon>Neoaves</taxon>
        <taxon>Columbimorphae</taxon>
        <taxon>Columbiformes</taxon>
        <taxon>Columbidae</taxon>
        <taxon>Caloenas</taxon>
    </lineage>
</organism>
<dbReference type="PANTHER" id="PTHR24147:SF53">
    <property type="entry name" value="ANKYRIN REPEAT DOMAIN 26"/>
    <property type="match status" value="1"/>
</dbReference>
<reference evidence="2 3" key="1">
    <citation type="submission" date="2019-09" db="EMBL/GenBank/DDBJ databases">
        <title>Bird 10,000 Genomes (B10K) Project - Family phase.</title>
        <authorList>
            <person name="Zhang G."/>
        </authorList>
    </citation>
    <scope>NUCLEOTIDE SEQUENCE [LARGE SCALE GENOMIC DNA]</scope>
    <source>
        <strain evidence="2">OUT-0007</strain>
        <tissue evidence="2">Blood</tissue>
    </source>
</reference>
<evidence type="ECO:0000313" key="3">
    <source>
        <dbReference type="Proteomes" id="UP000546235"/>
    </source>
</evidence>
<evidence type="ECO:0000256" key="1">
    <source>
        <dbReference type="PROSITE-ProRule" id="PRU00023"/>
    </source>
</evidence>
<dbReference type="PROSITE" id="PS50297">
    <property type="entry name" value="ANK_REP_REGION"/>
    <property type="match status" value="4"/>
</dbReference>
<keyword evidence="3" id="KW-1185">Reference proteome</keyword>
<dbReference type="Pfam" id="PF13637">
    <property type="entry name" value="Ank_4"/>
    <property type="match status" value="1"/>
</dbReference>
<dbReference type="SMART" id="SM00248">
    <property type="entry name" value="ANK"/>
    <property type="match status" value="4"/>
</dbReference>
<feature type="repeat" description="ANK" evidence="1">
    <location>
        <begin position="64"/>
        <end position="96"/>
    </location>
</feature>
<comment type="caution">
    <text evidence="2">The sequence shown here is derived from an EMBL/GenBank/DDBJ whole genome shotgun (WGS) entry which is preliminary data.</text>
</comment>
<keyword evidence="1" id="KW-0040">ANK repeat</keyword>
<dbReference type="InterPro" id="IPR036770">
    <property type="entry name" value="Ankyrin_rpt-contain_sf"/>
</dbReference>
<gene>
    <name evidence="2" type="primary">Ankrd7_0</name>
    <name evidence="2" type="ORF">CALNIC_R14376</name>
</gene>
<proteinExistence type="predicted"/>
<dbReference type="Pfam" id="PF12796">
    <property type="entry name" value="Ank_2"/>
    <property type="match status" value="1"/>
</dbReference>
<dbReference type="InterPro" id="IPR002110">
    <property type="entry name" value="Ankyrin_rpt"/>
</dbReference>
<feature type="non-terminal residue" evidence="2">
    <location>
        <position position="1"/>
    </location>
</feature>